<gene>
    <name evidence="2" type="ORF">AVDCRST_MAG92-2603</name>
</gene>
<dbReference type="AlphaFoldDB" id="A0A6J4IZM2"/>
<evidence type="ECO:0000313" key="2">
    <source>
        <dbReference type="EMBL" id="CAA9263719.1"/>
    </source>
</evidence>
<sequence>MANDSLSKAYQEARAARRQLMADLEQEMMQANNGATRGLKAITMNLKIHRRPPPPSFFLKIKECLEQISYETSSNW</sequence>
<proteinExistence type="predicted"/>
<reference evidence="2" key="1">
    <citation type="submission" date="2020-02" db="EMBL/GenBank/DDBJ databases">
        <authorList>
            <person name="Meier V. D."/>
        </authorList>
    </citation>
    <scope>NUCLEOTIDE SEQUENCE</scope>
    <source>
        <strain evidence="2">AVDCRST_MAG92</strain>
    </source>
</reference>
<organism evidence="2">
    <name type="scientific">uncultured Coleofasciculus sp</name>
    <dbReference type="NCBI Taxonomy" id="1267456"/>
    <lineage>
        <taxon>Bacteria</taxon>
        <taxon>Bacillati</taxon>
        <taxon>Cyanobacteriota</taxon>
        <taxon>Cyanophyceae</taxon>
        <taxon>Coleofasciculales</taxon>
        <taxon>Coleofasciculaceae</taxon>
        <taxon>Coleofasciculus</taxon>
        <taxon>environmental samples</taxon>
    </lineage>
</organism>
<keyword evidence="1" id="KW-0175">Coiled coil</keyword>
<name>A0A6J4IZM2_9CYAN</name>
<dbReference type="EMBL" id="CADCTM010000400">
    <property type="protein sequence ID" value="CAA9263719.1"/>
    <property type="molecule type" value="Genomic_DNA"/>
</dbReference>
<evidence type="ECO:0000256" key="1">
    <source>
        <dbReference type="SAM" id="Coils"/>
    </source>
</evidence>
<feature type="coiled-coil region" evidence="1">
    <location>
        <begin position="3"/>
        <end position="30"/>
    </location>
</feature>
<protein>
    <submittedName>
        <fullName evidence="2">Uncharacterized protein</fullName>
    </submittedName>
</protein>
<accession>A0A6J4IZM2</accession>